<gene>
    <name evidence="2" type="ORF">GCWU000324_01781</name>
</gene>
<evidence type="ECO:0000256" key="1">
    <source>
        <dbReference type="SAM" id="Phobius"/>
    </source>
</evidence>
<dbReference type="Proteomes" id="UP000003009">
    <property type="component" value="Unassembled WGS sequence"/>
</dbReference>
<feature type="transmembrane region" description="Helical" evidence="1">
    <location>
        <begin position="61"/>
        <end position="81"/>
    </location>
</feature>
<keyword evidence="1" id="KW-0812">Transmembrane</keyword>
<name>C4GLC4_9NEIS</name>
<dbReference type="EMBL" id="ACJW02000003">
    <property type="protein sequence ID" value="EEP67533.1"/>
    <property type="molecule type" value="Genomic_DNA"/>
</dbReference>
<dbReference type="AlphaFoldDB" id="C4GLC4"/>
<comment type="caution">
    <text evidence="2">The sequence shown here is derived from an EMBL/GenBank/DDBJ whole genome shotgun (WGS) entry which is preliminary data.</text>
</comment>
<keyword evidence="1" id="KW-1133">Transmembrane helix</keyword>
<sequence>MNQLSWNEAAVISALAAVLSWIYPPFICFIGVGGVCAATFGGIALLELRETPARGLALARLGWYVGWINIAAYVYLMAGLVRQAIAGG</sequence>
<accession>C4GLC4</accession>
<evidence type="ECO:0000313" key="3">
    <source>
        <dbReference type="Proteomes" id="UP000003009"/>
    </source>
</evidence>
<proteinExistence type="predicted"/>
<reference evidence="2" key="1">
    <citation type="submission" date="2009-04" db="EMBL/GenBank/DDBJ databases">
        <authorList>
            <person name="Weinstock G."/>
            <person name="Sodergren E."/>
            <person name="Clifton S."/>
            <person name="Fulton L."/>
            <person name="Fulton B."/>
            <person name="Courtney L."/>
            <person name="Fronick C."/>
            <person name="Harrison M."/>
            <person name="Strong C."/>
            <person name="Farmer C."/>
            <person name="Delahaunty K."/>
            <person name="Markovic C."/>
            <person name="Hall O."/>
            <person name="Minx P."/>
            <person name="Tomlinson C."/>
            <person name="Mitreva M."/>
            <person name="Nelson J."/>
            <person name="Hou S."/>
            <person name="Wollam A."/>
            <person name="Pepin K.H."/>
            <person name="Johnson M."/>
            <person name="Bhonagiri V."/>
            <person name="Nash W.E."/>
            <person name="Warren W."/>
            <person name="Chinwalla A."/>
            <person name="Mardis E.R."/>
            <person name="Wilson R.K."/>
        </authorList>
    </citation>
    <scope>NUCLEOTIDE SEQUENCE [LARGE SCALE GENOMIC DNA]</scope>
    <source>
        <strain evidence="2">ATCC 51147</strain>
    </source>
</reference>
<keyword evidence="1" id="KW-0472">Membrane</keyword>
<protein>
    <submittedName>
        <fullName evidence="2">Uncharacterized protein</fullName>
    </submittedName>
</protein>
<keyword evidence="3" id="KW-1185">Reference proteome</keyword>
<dbReference type="RefSeq" id="WP_003796450.1">
    <property type="nucleotide sequence ID" value="NZ_GG665872.1"/>
</dbReference>
<evidence type="ECO:0000313" key="2">
    <source>
        <dbReference type="EMBL" id="EEP67533.1"/>
    </source>
</evidence>
<organism evidence="2 3">
    <name type="scientific">Kingella oralis ATCC 51147</name>
    <dbReference type="NCBI Taxonomy" id="629741"/>
    <lineage>
        <taxon>Bacteria</taxon>
        <taxon>Pseudomonadati</taxon>
        <taxon>Pseudomonadota</taxon>
        <taxon>Betaproteobacteria</taxon>
        <taxon>Neisseriales</taxon>
        <taxon>Neisseriaceae</taxon>
        <taxon>Kingella</taxon>
    </lineage>
</organism>
<dbReference type="HOGENOM" id="CLU_2464921_0_0_4"/>
<dbReference type="GeneID" id="84906213"/>